<dbReference type="RefSeq" id="WP_007015488.1">
    <property type="nucleotide sequence ID" value="NZ_AGFM01000080.1"/>
</dbReference>
<keyword evidence="2" id="KW-1185">Reference proteome</keyword>
<dbReference type="EMBL" id="AGFM01000080">
    <property type="protein sequence ID" value="EHJ58444.1"/>
    <property type="molecule type" value="Genomic_DNA"/>
</dbReference>
<gene>
    <name evidence="1" type="ORF">NSU_4581</name>
</gene>
<proteinExistence type="predicted"/>
<comment type="caution">
    <text evidence="1">The sequence shown here is derived from an EMBL/GenBank/DDBJ whole genome shotgun (WGS) entry which is preliminary data.</text>
</comment>
<dbReference type="PATRIC" id="fig|1088721.3.peg.4501"/>
<reference evidence="1 2" key="1">
    <citation type="journal article" date="2012" name="J. Bacteriol.">
        <title>Genome sequence of benzo(a)pyrene-degrading bacterium Novosphingobium pentaromativorans US6-1.</title>
        <authorList>
            <person name="Luo Y.R."/>
            <person name="Kang S.G."/>
            <person name="Kim S.J."/>
            <person name="Kim M.R."/>
            <person name="Li N."/>
            <person name="Lee J.H."/>
            <person name="Kwon K.K."/>
        </authorList>
    </citation>
    <scope>NUCLEOTIDE SEQUENCE [LARGE SCALE GENOMIC DNA]</scope>
    <source>
        <strain evidence="1 2">US6-1</strain>
    </source>
</reference>
<organism evidence="1 2">
    <name type="scientific">Novosphingobium pentaromativorans US6-1</name>
    <dbReference type="NCBI Taxonomy" id="1088721"/>
    <lineage>
        <taxon>Bacteria</taxon>
        <taxon>Pseudomonadati</taxon>
        <taxon>Pseudomonadota</taxon>
        <taxon>Alphaproteobacteria</taxon>
        <taxon>Sphingomonadales</taxon>
        <taxon>Sphingomonadaceae</taxon>
        <taxon>Novosphingobium</taxon>
    </lineage>
</organism>
<protein>
    <submittedName>
        <fullName evidence="1">Uncharacterized protein</fullName>
    </submittedName>
</protein>
<sequence length="114" mass="13077">MRRKTRAIVRLLRDLDPALDMDFHVSDGFDHQYDITFTYAGWEKYARHRATADWLEQRFDPVVRDDLRRAGHIPGVYPSAVDAHDPAKGIRFSPEGPRYSTGYGDFIGVPTVLV</sequence>
<dbReference type="OrthoDB" id="9767214at2"/>
<accession>G6EJR0</accession>
<evidence type="ECO:0000313" key="2">
    <source>
        <dbReference type="Proteomes" id="UP000004030"/>
    </source>
</evidence>
<evidence type="ECO:0000313" key="1">
    <source>
        <dbReference type="EMBL" id="EHJ58444.1"/>
    </source>
</evidence>
<dbReference type="Proteomes" id="UP000004030">
    <property type="component" value="Unassembled WGS sequence"/>
</dbReference>
<dbReference type="AlphaFoldDB" id="G6EJR0"/>
<name>G6EJR0_9SPHN</name>
<dbReference type="eggNOG" id="COG2866">
    <property type="taxonomic scope" value="Bacteria"/>
</dbReference>